<keyword evidence="4" id="KW-1185">Reference proteome</keyword>
<dbReference type="GO" id="GO:0005730">
    <property type="term" value="C:nucleolus"/>
    <property type="evidence" value="ECO:0007669"/>
    <property type="project" value="TreeGrafter"/>
</dbReference>
<dbReference type="PROSITE" id="PS50174">
    <property type="entry name" value="G_PATCH"/>
    <property type="match status" value="1"/>
</dbReference>
<feature type="compositionally biased region" description="Basic and acidic residues" evidence="1">
    <location>
        <begin position="155"/>
        <end position="172"/>
    </location>
</feature>
<dbReference type="GO" id="GO:0003676">
    <property type="term" value="F:nucleic acid binding"/>
    <property type="evidence" value="ECO:0007669"/>
    <property type="project" value="InterPro"/>
</dbReference>
<evidence type="ECO:0000313" key="3">
    <source>
        <dbReference type="EMBL" id="KZC10805.1"/>
    </source>
</evidence>
<dbReference type="Pfam" id="PF01585">
    <property type="entry name" value="G-patch"/>
    <property type="match status" value="1"/>
</dbReference>
<proteinExistence type="predicted"/>
<dbReference type="PANTHER" id="PTHR23149">
    <property type="entry name" value="G PATCH DOMAIN CONTAINING PROTEIN"/>
    <property type="match status" value="1"/>
</dbReference>
<feature type="compositionally biased region" description="Basic and acidic residues" evidence="1">
    <location>
        <begin position="322"/>
        <end position="339"/>
    </location>
</feature>
<gene>
    <name evidence="3" type="ORF">WN55_02186</name>
</gene>
<evidence type="ECO:0000259" key="2">
    <source>
        <dbReference type="PROSITE" id="PS50174"/>
    </source>
</evidence>
<feature type="compositionally biased region" description="Basic residues" evidence="1">
    <location>
        <begin position="294"/>
        <end position="304"/>
    </location>
</feature>
<dbReference type="Proteomes" id="UP000076502">
    <property type="component" value="Unassembled WGS sequence"/>
</dbReference>
<dbReference type="SMART" id="SM00443">
    <property type="entry name" value="G_patch"/>
    <property type="match status" value="1"/>
</dbReference>
<dbReference type="OrthoDB" id="29523at2759"/>
<feature type="region of interest" description="Disordered" evidence="1">
    <location>
        <begin position="155"/>
        <end position="178"/>
    </location>
</feature>
<feature type="compositionally biased region" description="Basic and acidic residues" evidence="1">
    <location>
        <begin position="371"/>
        <end position="395"/>
    </location>
</feature>
<feature type="region of interest" description="Disordered" evidence="1">
    <location>
        <begin position="1"/>
        <end position="25"/>
    </location>
</feature>
<protein>
    <submittedName>
        <fullName evidence="3">PIN2/TERF1-interacting telomerase inhibitor 1</fullName>
    </submittedName>
</protein>
<name>A0A154PG30_DUFNO</name>
<dbReference type="InterPro" id="IPR050656">
    <property type="entry name" value="PINX1"/>
</dbReference>
<dbReference type="AlphaFoldDB" id="A0A154PG30"/>
<organism evidence="3 4">
    <name type="scientific">Dufourea novaeangliae</name>
    <name type="common">Sweat bee</name>
    <dbReference type="NCBI Taxonomy" id="178035"/>
    <lineage>
        <taxon>Eukaryota</taxon>
        <taxon>Metazoa</taxon>
        <taxon>Ecdysozoa</taxon>
        <taxon>Arthropoda</taxon>
        <taxon>Hexapoda</taxon>
        <taxon>Insecta</taxon>
        <taxon>Pterygota</taxon>
        <taxon>Neoptera</taxon>
        <taxon>Endopterygota</taxon>
        <taxon>Hymenoptera</taxon>
        <taxon>Apocrita</taxon>
        <taxon>Aculeata</taxon>
        <taxon>Apoidea</taxon>
        <taxon>Anthophila</taxon>
        <taxon>Halictidae</taxon>
        <taxon>Rophitinae</taxon>
        <taxon>Dufourea</taxon>
    </lineage>
</organism>
<dbReference type="EMBL" id="KQ434897">
    <property type="protein sequence ID" value="KZC10805.1"/>
    <property type="molecule type" value="Genomic_DNA"/>
</dbReference>
<dbReference type="STRING" id="178035.A0A154PG30"/>
<sequence>MSMLAEPRRKQKWTLNPRGKQWSEDSNKFGQKMLEKMGWTIGKGLGAHEQGMTEHVRVSYKDDTAGIGFKKDHLDKAWTEHQDSFNDFLQQLQKSKDHNVIQIEEVKSELSGKSLELKSRQSKARVHYNKFTRGKDVNKYSPKDLANIFGQKELNVEEDKEESKNKNHENVKSDPPGIQDIRSGVITINGGSMADYFLKKEFGVTNSALDLHDEVVEKKRVTFNDRVEYSTDSAKKKKGKAMLDKFEVENKKSKKKKKSEENANNFVPFGIVNEALDVEEVSEEMNDNEINERKSRKSKKRKGSCRTNLETIVEIPEEVGEDEMKTEKLDDVHQEDPSNKKSKKKKEKIEIPAISEHNALENAEEAVNSELKTELEKEDHIQKLEDQANCSEEKEKKKKKRKKKDAERNIGNHEGNFEIQTESSNIEHVKQEIEIAEEETVKLKKKKKKMRKDLDETDINKAKHEKLIKDIVECIPNRASTPERMEETVNTKITHTNSRNTKSTHQLVKDTTFNASSSPWNERAKTSKKILMSLFNRNSIAHFPGSNVHEIKGYGIDIYNKE</sequence>
<accession>A0A154PG30</accession>
<evidence type="ECO:0000256" key="1">
    <source>
        <dbReference type="SAM" id="MobiDB-lite"/>
    </source>
</evidence>
<feature type="region of interest" description="Disordered" evidence="1">
    <location>
        <begin position="281"/>
        <end position="425"/>
    </location>
</feature>
<dbReference type="PANTHER" id="PTHR23149:SF27">
    <property type="entry name" value="PIN2_TERF1-INTERACTING TELOMERASE INHIBITOR 1"/>
    <property type="match status" value="1"/>
</dbReference>
<dbReference type="GO" id="GO:0010521">
    <property type="term" value="F:telomerase inhibitor activity"/>
    <property type="evidence" value="ECO:0007669"/>
    <property type="project" value="TreeGrafter"/>
</dbReference>
<feature type="domain" description="G-patch" evidence="2">
    <location>
        <begin position="26"/>
        <end position="72"/>
    </location>
</feature>
<dbReference type="InterPro" id="IPR000467">
    <property type="entry name" value="G_patch_dom"/>
</dbReference>
<evidence type="ECO:0000313" key="4">
    <source>
        <dbReference type="Proteomes" id="UP000076502"/>
    </source>
</evidence>
<reference evidence="3 4" key="1">
    <citation type="submission" date="2015-07" db="EMBL/GenBank/DDBJ databases">
        <title>The genome of Dufourea novaeangliae.</title>
        <authorList>
            <person name="Pan H."/>
            <person name="Kapheim K."/>
        </authorList>
    </citation>
    <scope>NUCLEOTIDE SEQUENCE [LARGE SCALE GENOMIC DNA]</scope>
    <source>
        <strain evidence="3">0120121106</strain>
        <tissue evidence="3">Whole body</tissue>
    </source>
</reference>